<dbReference type="Proteomes" id="UP000594638">
    <property type="component" value="Unassembled WGS sequence"/>
</dbReference>
<protein>
    <submittedName>
        <fullName evidence="2">Uncharacterized protein</fullName>
    </submittedName>
</protein>
<evidence type="ECO:0000313" key="2">
    <source>
        <dbReference type="EMBL" id="CAA3013155.1"/>
    </source>
</evidence>
<comment type="caution">
    <text evidence="2">The sequence shown here is derived from an EMBL/GenBank/DDBJ whole genome shotgun (WGS) entry which is preliminary data.</text>
</comment>
<organism evidence="2 3">
    <name type="scientific">Olea europaea subsp. europaea</name>
    <dbReference type="NCBI Taxonomy" id="158383"/>
    <lineage>
        <taxon>Eukaryota</taxon>
        <taxon>Viridiplantae</taxon>
        <taxon>Streptophyta</taxon>
        <taxon>Embryophyta</taxon>
        <taxon>Tracheophyta</taxon>
        <taxon>Spermatophyta</taxon>
        <taxon>Magnoliopsida</taxon>
        <taxon>eudicotyledons</taxon>
        <taxon>Gunneridae</taxon>
        <taxon>Pentapetalae</taxon>
        <taxon>asterids</taxon>
        <taxon>lamiids</taxon>
        <taxon>Lamiales</taxon>
        <taxon>Oleaceae</taxon>
        <taxon>Oleeae</taxon>
        <taxon>Olea</taxon>
    </lineage>
</organism>
<keyword evidence="3" id="KW-1185">Reference proteome</keyword>
<evidence type="ECO:0000256" key="1">
    <source>
        <dbReference type="SAM" id="MobiDB-lite"/>
    </source>
</evidence>
<accession>A0A8S0U8Y1</accession>
<reference evidence="2 3" key="1">
    <citation type="submission" date="2019-12" db="EMBL/GenBank/DDBJ databases">
        <authorList>
            <person name="Alioto T."/>
            <person name="Alioto T."/>
            <person name="Gomez Garrido J."/>
        </authorList>
    </citation>
    <scope>NUCLEOTIDE SEQUENCE [LARGE SCALE GENOMIC DNA]</scope>
</reference>
<sequence length="79" mass="8738">MVISRTDFLQSLRQQSATDNYKGIIPAEFPRTQKKQKWKKSKSTSSSKSGSSSLRSSRVAKSKSKFIEGNAKLTDIAVA</sequence>
<feature type="region of interest" description="Disordered" evidence="1">
    <location>
        <begin position="20"/>
        <end position="62"/>
    </location>
</feature>
<dbReference type="EMBL" id="CACTIH010007424">
    <property type="protein sequence ID" value="CAA3013155.1"/>
    <property type="molecule type" value="Genomic_DNA"/>
</dbReference>
<name>A0A8S0U8Y1_OLEEU</name>
<dbReference type="Gramene" id="OE9A110283T1">
    <property type="protein sequence ID" value="OE9A110283C1"/>
    <property type="gene ID" value="OE9A110283"/>
</dbReference>
<feature type="compositionally biased region" description="Low complexity" evidence="1">
    <location>
        <begin position="43"/>
        <end position="57"/>
    </location>
</feature>
<gene>
    <name evidence="2" type="ORF">OLEA9_A110283</name>
</gene>
<evidence type="ECO:0000313" key="3">
    <source>
        <dbReference type="Proteomes" id="UP000594638"/>
    </source>
</evidence>
<dbReference type="AlphaFoldDB" id="A0A8S0U8Y1"/>
<feature type="compositionally biased region" description="Basic residues" evidence="1">
    <location>
        <begin position="32"/>
        <end position="42"/>
    </location>
</feature>
<proteinExistence type="predicted"/>